<keyword evidence="1" id="KW-0143">Chaperone</keyword>
<dbReference type="SUPFAM" id="SSF46565">
    <property type="entry name" value="Chaperone J-domain"/>
    <property type="match status" value="1"/>
</dbReference>
<dbReference type="EMBL" id="FOYW01000003">
    <property type="protein sequence ID" value="SFR82020.1"/>
    <property type="molecule type" value="Genomic_DNA"/>
</dbReference>
<dbReference type="CDD" id="cd06257">
    <property type="entry name" value="DnaJ"/>
    <property type="match status" value="1"/>
</dbReference>
<gene>
    <name evidence="3" type="ORF">SAMN05216203_3248</name>
</gene>
<dbReference type="InterPro" id="IPR036869">
    <property type="entry name" value="J_dom_sf"/>
</dbReference>
<keyword evidence="4" id="KW-1185">Reference proteome</keyword>
<dbReference type="STRING" id="650891.SAMN05216203_3248"/>
<dbReference type="RefSeq" id="WP_092015595.1">
    <property type="nucleotide sequence ID" value="NZ_FOYW01000003.1"/>
</dbReference>
<dbReference type="PROSITE" id="PS50076">
    <property type="entry name" value="DNAJ_2"/>
    <property type="match status" value="1"/>
</dbReference>
<sequence length="250" mass="29267">MMSGREPQALSSGLRDRLDELLAEFDGHHHQPSKLLAEHTLSRGGRRILFFCLGYIAKADGRVTESDIRYAENLMVGLELSGKTRRQAIRHFQQGRDCTDLPGIRLVLWRLLGRTHLRKRLLIGLCLFHGAQLPGPPRKPRRYRCEDAFFRLELPMAAIDYLSRWYREHVWISEPPPKPETLQDAYRILGVDARTSFAEIKRAYRREVSRYHPDKLGQDLSPPEQVRARDQLLRLQQAWDVIKRRDRLTR</sequence>
<dbReference type="SUPFAM" id="SSF158682">
    <property type="entry name" value="TerB-like"/>
    <property type="match status" value="1"/>
</dbReference>
<evidence type="ECO:0000256" key="1">
    <source>
        <dbReference type="ARBA" id="ARBA00023186"/>
    </source>
</evidence>
<dbReference type="Proteomes" id="UP000198644">
    <property type="component" value="Unassembled WGS sequence"/>
</dbReference>
<dbReference type="InterPro" id="IPR001623">
    <property type="entry name" value="DnaJ_domain"/>
</dbReference>
<dbReference type="SMART" id="SM00271">
    <property type="entry name" value="DnaJ"/>
    <property type="match status" value="1"/>
</dbReference>
<proteinExistence type="predicted"/>
<evidence type="ECO:0000313" key="4">
    <source>
        <dbReference type="Proteomes" id="UP000198644"/>
    </source>
</evidence>
<dbReference type="Gene3D" id="1.10.3680.10">
    <property type="entry name" value="TerB-like"/>
    <property type="match status" value="1"/>
</dbReference>
<accession>A0A1I6JU11</accession>
<dbReference type="AlphaFoldDB" id="A0A1I6JU11"/>
<dbReference type="Gene3D" id="1.10.287.110">
    <property type="entry name" value="DnaJ domain"/>
    <property type="match status" value="1"/>
</dbReference>
<name>A0A1I6JU11_9GAMM</name>
<evidence type="ECO:0000259" key="2">
    <source>
        <dbReference type="PROSITE" id="PS50076"/>
    </source>
</evidence>
<dbReference type="InterPro" id="IPR029024">
    <property type="entry name" value="TerB-like"/>
</dbReference>
<dbReference type="Pfam" id="PF00226">
    <property type="entry name" value="DnaJ"/>
    <property type="match status" value="1"/>
</dbReference>
<reference evidence="3 4" key="1">
    <citation type="submission" date="2016-10" db="EMBL/GenBank/DDBJ databases">
        <authorList>
            <person name="de Groot N.N."/>
        </authorList>
    </citation>
    <scope>NUCLEOTIDE SEQUENCE [LARGE SCALE GENOMIC DNA]</scope>
    <source>
        <strain evidence="3 4">CGMCC 1.9167</strain>
    </source>
</reference>
<organism evidence="3 4">
    <name type="scientific">Marinobacter daqiaonensis</name>
    <dbReference type="NCBI Taxonomy" id="650891"/>
    <lineage>
        <taxon>Bacteria</taxon>
        <taxon>Pseudomonadati</taxon>
        <taxon>Pseudomonadota</taxon>
        <taxon>Gammaproteobacteria</taxon>
        <taxon>Pseudomonadales</taxon>
        <taxon>Marinobacteraceae</taxon>
        <taxon>Marinobacter</taxon>
    </lineage>
</organism>
<evidence type="ECO:0000313" key="3">
    <source>
        <dbReference type="EMBL" id="SFR82020.1"/>
    </source>
</evidence>
<dbReference type="PRINTS" id="PR00625">
    <property type="entry name" value="JDOMAIN"/>
</dbReference>
<dbReference type="OrthoDB" id="9782583at2"/>
<protein>
    <submittedName>
        <fullName evidence="3">DnaJ like chaperone protein</fullName>
    </submittedName>
</protein>
<feature type="domain" description="J" evidence="2">
    <location>
        <begin position="184"/>
        <end position="250"/>
    </location>
</feature>